<dbReference type="EMBL" id="CAJOBF010000513">
    <property type="protein sequence ID" value="CAF3828785.1"/>
    <property type="molecule type" value="Genomic_DNA"/>
</dbReference>
<dbReference type="Proteomes" id="UP000663842">
    <property type="component" value="Unassembled WGS sequence"/>
</dbReference>
<protein>
    <recommendedName>
        <fullName evidence="4">RHD domain-containing protein</fullName>
    </recommendedName>
</protein>
<dbReference type="Proteomes" id="UP000663887">
    <property type="component" value="Unassembled WGS sequence"/>
</dbReference>
<evidence type="ECO:0008006" key="4">
    <source>
        <dbReference type="Google" id="ProtNLM"/>
    </source>
</evidence>
<dbReference type="AlphaFoldDB" id="A0A816QMN8"/>
<evidence type="ECO:0000313" key="2">
    <source>
        <dbReference type="EMBL" id="CAF3828785.1"/>
    </source>
</evidence>
<dbReference type="CDD" id="cd00102">
    <property type="entry name" value="IPT"/>
    <property type="match status" value="1"/>
</dbReference>
<evidence type="ECO:0000313" key="1">
    <source>
        <dbReference type="EMBL" id="CAF2063054.1"/>
    </source>
</evidence>
<sequence>MDENFDLDNILESMNLTGQHQASGLTIIRDSSLDDQILGDIYLSEEDLLAHSHFTINDDISNALIDNTIDEFAPFTELINPMAESSIENDEIGKFISTPLGEMPRQSTIEETLERININQSHTDTFSSAIAFQIGSSPVEHKIDNSILATHFVQQQQRIIKNASKARKSSKYQQPSSNVGPIDILTSYGGCQPCTTAQMEDDYDIQQQILQCDSIESKKIQIKSQPRPKFRPRTHNESKNASHYIRCEINDQHDYPTIYIPHIWALQSVKNVIEVTLVGKDYQPHPYTLENKTSSTSIHENALIFRQNVENTLYFSVTNEDFKNGYKSFMLEYIKSKQDAIITKELIKTRQLDQSMLRFTRIYQTEKDIFQRDDGSTQYSNVMVEAYGDIGVEHMGPKYGPISGNEGVYILLKGRIVKEDITVFVTENTTGWRRQLPFTKNSNLIYFSMPAYPFSGTDKGIVNITICYKGEELYQTPYLYQGSLDQALAELNLNDSTSAVDTSPICDAFDFFSVTGACPIRISSRKSSTAKTAKRLNTKQIKI</sequence>
<proteinExistence type="predicted"/>
<dbReference type="InterPro" id="IPR037059">
    <property type="entry name" value="RHD_DNA_bind_dom_sf"/>
</dbReference>
<dbReference type="GO" id="GO:0003677">
    <property type="term" value="F:DNA binding"/>
    <property type="evidence" value="ECO:0007669"/>
    <property type="project" value="InterPro"/>
</dbReference>
<gene>
    <name evidence="2" type="ORF">UXM345_LOCUS6463</name>
    <name evidence="1" type="ORF">XDN619_LOCUS10926</name>
</gene>
<dbReference type="Gene3D" id="2.60.40.340">
    <property type="entry name" value="Rel homology domain (RHD), DNA-binding domain"/>
    <property type="match status" value="1"/>
</dbReference>
<evidence type="ECO:0000313" key="3">
    <source>
        <dbReference type="Proteomes" id="UP000663887"/>
    </source>
</evidence>
<organism evidence="1 3">
    <name type="scientific">Rotaria magnacalcarata</name>
    <dbReference type="NCBI Taxonomy" id="392030"/>
    <lineage>
        <taxon>Eukaryota</taxon>
        <taxon>Metazoa</taxon>
        <taxon>Spiralia</taxon>
        <taxon>Gnathifera</taxon>
        <taxon>Rotifera</taxon>
        <taxon>Eurotatoria</taxon>
        <taxon>Bdelloidea</taxon>
        <taxon>Philodinida</taxon>
        <taxon>Philodinidae</taxon>
        <taxon>Rotaria</taxon>
    </lineage>
</organism>
<accession>A0A816QMN8</accession>
<comment type="caution">
    <text evidence="1">The sequence shown here is derived from an EMBL/GenBank/DDBJ whole genome shotgun (WGS) entry which is preliminary data.</text>
</comment>
<dbReference type="EMBL" id="CAJNRG010004077">
    <property type="protein sequence ID" value="CAF2063054.1"/>
    <property type="molecule type" value="Genomic_DNA"/>
</dbReference>
<dbReference type="GO" id="GO:0003700">
    <property type="term" value="F:DNA-binding transcription factor activity"/>
    <property type="evidence" value="ECO:0007669"/>
    <property type="project" value="InterPro"/>
</dbReference>
<reference evidence="1" key="1">
    <citation type="submission" date="2021-02" db="EMBL/GenBank/DDBJ databases">
        <authorList>
            <person name="Nowell W R."/>
        </authorList>
    </citation>
    <scope>NUCLEOTIDE SEQUENCE</scope>
</reference>
<name>A0A816QMN8_9BILA</name>